<dbReference type="GO" id="GO:0071555">
    <property type="term" value="P:cell wall organization"/>
    <property type="evidence" value="ECO:0007669"/>
    <property type="project" value="UniProtKB-KW"/>
</dbReference>
<evidence type="ECO:0000256" key="1">
    <source>
        <dbReference type="ARBA" id="ARBA00009943"/>
    </source>
</evidence>
<comment type="similarity">
    <text evidence="1">Belongs to the FemABX family.</text>
</comment>
<evidence type="ECO:0008006" key="9">
    <source>
        <dbReference type="Google" id="ProtNLM"/>
    </source>
</evidence>
<evidence type="ECO:0000256" key="3">
    <source>
        <dbReference type="ARBA" id="ARBA00022960"/>
    </source>
</evidence>
<evidence type="ECO:0000256" key="5">
    <source>
        <dbReference type="ARBA" id="ARBA00023315"/>
    </source>
</evidence>
<evidence type="ECO:0000256" key="2">
    <source>
        <dbReference type="ARBA" id="ARBA00022679"/>
    </source>
</evidence>
<accession>A0A1F6NXE7</accession>
<dbReference type="InterPro" id="IPR003447">
    <property type="entry name" value="FEMABX"/>
</dbReference>
<keyword evidence="6" id="KW-0961">Cell wall biogenesis/degradation</keyword>
<keyword evidence="4" id="KW-0573">Peptidoglycan synthesis</keyword>
<organism evidence="7 8">
    <name type="scientific">Candidatus Magasanikbacteria bacterium RIFOXYC2_FULL_42_28</name>
    <dbReference type="NCBI Taxonomy" id="1798704"/>
    <lineage>
        <taxon>Bacteria</taxon>
        <taxon>Candidatus Magasanikiibacteriota</taxon>
    </lineage>
</organism>
<keyword evidence="5" id="KW-0012">Acyltransferase</keyword>
<sequence>MIKIITDKNEWNKLANSASANFLQSFEWGEILESIGQKVERLLVEEGEVKLLAQVVYKNLFLGFKYAQIHKGPVFHCHSDRPSQGAEESLNGLFNYLHEKGCVFVRLEPTILDFFSSNIKKRMKLITDINPPATMILDLIKNEDEILKSFHPKTRYNINLAQRKNLIVSRAKNFKVFWDLFKKTGERDNFILHPESTYHVAVSHPAVTQITIFDNDVALASVCLFGFGETIYYLYGASDHEYRQLMAPYLAQWEAIKFAKSTGYKFYDFFGVAPNVSNGGAYQYDPTHRYAGVSRFKVGFNATYHEDPGTFDLPLRSTIYLIYCLIRRLRC</sequence>
<dbReference type="GO" id="GO:0016755">
    <property type="term" value="F:aminoacyltransferase activity"/>
    <property type="evidence" value="ECO:0007669"/>
    <property type="project" value="InterPro"/>
</dbReference>
<reference evidence="7 8" key="1">
    <citation type="journal article" date="2016" name="Nat. Commun.">
        <title>Thousands of microbial genomes shed light on interconnected biogeochemical processes in an aquifer system.</title>
        <authorList>
            <person name="Anantharaman K."/>
            <person name="Brown C.T."/>
            <person name="Hug L.A."/>
            <person name="Sharon I."/>
            <person name="Castelle C.J."/>
            <person name="Probst A.J."/>
            <person name="Thomas B.C."/>
            <person name="Singh A."/>
            <person name="Wilkins M.J."/>
            <person name="Karaoz U."/>
            <person name="Brodie E.L."/>
            <person name="Williams K.H."/>
            <person name="Hubbard S.S."/>
            <person name="Banfield J.F."/>
        </authorList>
    </citation>
    <scope>NUCLEOTIDE SEQUENCE [LARGE SCALE GENOMIC DNA]</scope>
</reference>
<evidence type="ECO:0000313" key="8">
    <source>
        <dbReference type="Proteomes" id="UP000177907"/>
    </source>
</evidence>
<evidence type="ECO:0000256" key="4">
    <source>
        <dbReference type="ARBA" id="ARBA00022984"/>
    </source>
</evidence>
<dbReference type="Proteomes" id="UP000177907">
    <property type="component" value="Unassembled WGS sequence"/>
</dbReference>
<dbReference type="PANTHER" id="PTHR36174">
    <property type="entry name" value="LIPID II:GLYCINE GLYCYLTRANSFERASE"/>
    <property type="match status" value="1"/>
</dbReference>
<dbReference type="STRING" id="1798704.A3J93_00660"/>
<dbReference type="SUPFAM" id="SSF55729">
    <property type="entry name" value="Acyl-CoA N-acyltransferases (Nat)"/>
    <property type="match status" value="2"/>
</dbReference>
<keyword evidence="3" id="KW-0133">Cell shape</keyword>
<evidence type="ECO:0000256" key="6">
    <source>
        <dbReference type="ARBA" id="ARBA00023316"/>
    </source>
</evidence>
<dbReference type="GO" id="GO:0008360">
    <property type="term" value="P:regulation of cell shape"/>
    <property type="evidence" value="ECO:0007669"/>
    <property type="project" value="UniProtKB-KW"/>
</dbReference>
<evidence type="ECO:0000313" key="7">
    <source>
        <dbReference type="EMBL" id="OGH88599.1"/>
    </source>
</evidence>
<dbReference type="EMBL" id="MFQZ01000001">
    <property type="protein sequence ID" value="OGH88599.1"/>
    <property type="molecule type" value="Genomic_DNA"/>
</dbReference>
<name>A0A1F6NXE7_9BACT</name>
<dbReference type="GO" id="GO:0009252">
    <property type="term" value="P:peptidoglycan biosynthetic process"/>
    <property type="evidence" value="ECO:0007669"/>
    <property type="project" value="UniProtKB-KW"/>
</dbReference>
<dbReference type="InterPro" id="IPR016181">
    <property type="entry name" value="Acyl_CoA_acyltransferase"/>
</dbReference>
<keyword evidence="2" id="KW-0808">Transferase</keyword>
<comment type="caution">
    <text evidence="7">The sequence shown here is derived from an EMBL/GenBank/DDBJ whole genome shotgun (WGS) entry which is preliminary data.</text>
</comment>
<dbReference type="PANTHER" id="PTHR36174:SF1">
    <property type="entry name" value="LIPID II:GLYCINE GLYCYLTRANSFERASE"/>
    <property type="match status" value="1"/>
</dbReference>
<protein>
    <recommendedName>
        <fullName evidence="9">BioF2-like acetyltransferase domain-containing protein</fullName>
    </recommendedName>
</protein>
<dbReference type="Pfam" id="PF02388">
    <property type="entry name" value="FemAB"/>
    <property type="match status" value="3"/>
</dbReference>
<dbReference type="InterPro" id="IPR050644">
    <property type="entry name" value="PG_Glycine_Bridge_Synth"/>
</dbReference>
<proteinExistence type="inferred from homology"/>
<dbReference type="PROSITE" id="PS51191">
    <property type="entry name" value="FEMABX"/>
    <property type="match status" value="1"/>
</dbReference>
<gene>
    <name evidence="7" type="ORF">A3J93_00660</name>
</gene>
<dbReference type="AlphaFoldDB" id="A0A1F6NXE7"/>
<dbReference type="Gene3D" id="3.40.630.30">
    <property type="match status" value="2"/>
</dbReference>